<protein>
    <submittedName>
        <fullName evidence="1">Uncharacterized protein</fullName>
    </submittedName>
</protein>
<comment type="caution">
    <text evidence="1">The sequence shown here is derived from an EMBL/GenBank/DDBJ whole genome shotgun (WGS) entry which is preliminary data.</text>
</comment>
<proteinExistence type="predicted"/>
<accession>A0A553QEY6</accession>
<keyword evidence="2" id="KW-1185">Reference proteome</keyword>
<organism evidence="1 2">
    <name type="scientific">Danionella cerebrum</name>
    <dbReference type="NCBI Taxonomy" id="2873325"/>
    <lineage>
        <taxon>Eukaryota</taxon>
        <taxon>Metazoa</taxon>
        <taxon>Chordata</taxon>
        <taxon>Craniata</taxon>
        <taxon>Vertebrata</taxon>
        <taxon>Euteleostomi</taxon>
        <taxon>Actinopterygii</taxon>
        <taxon>Neopterygii</taxon>
        <taxon>Teleostei</taxon>
        <taxon>Ostariophysi</taxon>
        <taxon>Cypriniformes</taxon>
        <taxon>Danionidae</taxon>
        <taxon>Danioninae</taxon>
        <taxon>Danionella</taxon>
    </lineage>
</organism>
<evidence type="ECO:0000313" key="2">
    <source>
        <dbReference type="Proteomes" id="UP000316079"/>
    </source>
</evidence>
<dbReference type="AlphaFoldDB" id="A0A553QEY6"/>
<sequence length="96" mass="10680">MAAKRADSRGLTVERISNESVSRSSVFALGEDLEELRRENRSTSFIVALLMLHPEVEIYLSLKFIAEALLVFVIIKITFSKTSPPARQEEGASLKA</sequence>
<gene>
    <name evidence="1" type="ORF">DNTS_005175</name>
</gene>
<name>A0A553QEY6_9TELE</name>
<reference evidence="1 2" key="1">
    <citation type="journal article" date="2019" name="Sci. Data">
        <title>Hybrid genome assembly and annotation of Danionella translucida.</title>
        <authorList>
            <person name="Kadobianskyi M."/>
            <person name="Schulze L."/>
            <person name="Schuelke M."/>
            <person name="Judkewitz B."/>
        </authorList>
    </citation>
    <scope>NUCLEOTIDE SEQUENCE [LARGE SCALE GENOMIC DNA]</scope>
    <source>
        <strain evidence="1 2">Bolton</strain>
    </source>
</reference>
<dbReference type="Proteomes" id="UP000316079">
    <property type="component" value="Unassembled WGS sequence"/>
</dbReference>
<evidence type="ECO:0000313" key="1">
    <source>
        <dbReference type="EMBL" id="TRY88501.1"/>
    </source>
</evidence>
<dbReference type="EMBL" id="SRMA01026045">
    <property type="protein sequence ID" value="TRY88501.1"/>
    <property type="molecule type" value="Genomic_DNA"/>
</dbReference>